<comment type="subcellular location">
    <subcellularLocation>
        <location evidence="1">Membrane</location>
        <topology evidence="1">Multi-pass membrane protein</topology>
    </subcellularLocation>
</comment>
<dbReference type="PANTHER" id="PTHR42751">
    <property type="entry name" value="SODIUM/HYDROGEN EXCHANGER FAMILY/TRKA DOMAIN PROTEIN"/>
    <property type="match status" value="1"/>
</dbReference>
<dbReference type="Pfam" id="PF02254">
    <property type="entry name" value="TrkA_N"/>
    <property type="match status" value="1"/>
</dbReference>
<comment type="similarity">
    <text evidence="2">Belongs to the monovalent cation:proton antiporter 2 (CPA2) transporter (TC 2.A.37) family.</text>
</comment>
<dbReference type="PANTHER" id="PTHR42751:SF1">
    <property type="entry name" value="CATION_PROTON ANTIPORTER YBAL-RELATED"/>
    <property type="match status" value="1"/>
</dbReference>
<evidence type="ECO:0000256" key="4">
    <source>
        <dbReference type="ARBA" id="ARBA00022692"/>
    </source>
</evidence>
<feature type="transmembrane region" description="Helical" evidence="7">
    <location>
        <begin position="115"/>
        <end position="135"/>
    </location>
</feature>
<evidence type="ECO:0000313" key="10">
    <source>
        <dbReference type="EMBL" id="WMW80922.1"/>
    </source>
</evidence>
<keyword evidence="4 7" id="KW-0812">Transmembrane</keyword>
<dbReference type="InterPro" id="IPR036291">
    <property type="entry name" value="NAD(P)-bd_dom_sf"/>
</dbReference>
<accession>A0ABY9RKP5</accession>
<feature type="transmembrane region" description="Helical" evidence="7">
    <location>
        <begin position="87"/>
        <end position="109"/>
    </location>
</feature>
<dbReference type="Gene3D" id="3.40.50.720">
    <property type="entry name" value="NAD(P)-binding Rossmann-like Domain"/>
    <property type="match status" value="1"/>
</dbReference>
<sequence length="562" mass="60509">MHNTPLITTLAAAFGLALIFGFVATKCRLPALVGYLFAGVLIGPFTPGFVANSALAAELAEIGVILLMFGVGLHFSFDDLLKVRKIALPGAVLQILVATGLGAGLALWWGWSFGAALVLGLSLSVASTVVLLRALEDQGTMDSINGRIAVGWLIVEDLVMIVVLVLLPPLAMVLNGGADTSSNEQLASIVISTLLKVVAFIAVMLVVGRRLFPKILWHVANVGSRELFTLCVVAAAVSIAYLSTMLFGVSMALGAFFAGMMLQESEFSHRATEESLPFREAFSVLFFVSVGMLFDPLVLLNSPGKVAAVVAIIVIGKTIAACILVLMFRYPMSTALTVSASLAQIGEFSFILASLGVSLHLMPQEGQSLILAGAIISITANPLLFKLERPIFAFFEKHRHLKSLIERSSDPLAELPMSTNERYLSGHVVLIGYGKLGRKIVTELTHLDVPVVVVEENRELVERLRAQGVQAVFGNAIEPIVLVQAHVATAGMLLVVTQDVVDIGKMVEIARTLNQKIEVIVRTQSEDDTQMLDITKLDRVFFDEDVLRDSIVNHVKGRFGKQ</sequence>
<evidence type="ECO:0000256" key="5">
    <source>
        <dbReference type="ARBA" id="ARBA00022989"/>
    </source>
</evidence>
<evidence type="ECO:0000256" key="3">
    <source>
        <dbReference type="ARBA" id="ARBA00022448"/>
    </source>
</evidence>
<feature type="transmembrane region" description="Helical" evidence="7">
    <location>
        <begin position="281"/>
        <end position="300"/>
    </location>
</feature>
<feature type="transmembrane region" description="Helical" evidence="7">
    <location>
        <begin position="32"/>
        <end position="50"/>
    </location>
</feature>
<name>A0ABY9RKP5_9BURK</name>
<keyword evidence="3" id="KW-0813">Transport</keyword>
<feature type="transmembrane region" description="Helical" evidence="7">
    <location>
        <begin position="342"/>
        <end position="361"/>
    </location>
</feature>
<dbReference type="Pfam" id="PF00999">
    <property type="entry name" value="Na_H_Exchanger"/>
    <property type="match status" value="1"/>
</dbReference>
<feature type="transmembrane region" description="Helical" evidence="7">
    <location>
        <begin position="187"/>
        <end position="207"/>
    </location>
</feature>
<dbReference type="EMBL" id="CP133720">
    <property type="protein sequence ID" value="WMW80922.1"/>
    <property type="molecule type" value="Genomic_DNA"/>
</dbReference>
<keyword evidence="6 7" id="KW-0472">Membrane</keyword>
<reference evidence="10" key="1">
    <citation type="submission" date="2023-09" db="EMBL/GenBank/DDBJ databases">
        <title>Undibacterium sp. 20NA77.5 isolated from freshwater.</title>
        <authorList>
            <person name="Le V."/>
            <person name="Ko S.-R."/>
            <person name="Ahn C.-Y."/>
            <person name="Oh H.-M."/>
        </authorList>
    </citation>
    <scope>NUCLEOTIDE SEQUENCE</scope>
    <source>
        <strain evidence="10">20NA77.5</strain>
    </source>
</reference>
<evidence type="ECO:0000256" key="2">
    <source>
        <dbReference type="ARBA" id="ARBA00005551"/>
    </source>
</evidence>
<feature type="transmembrane region" description="Helical" evidence="7">
    <location>
        <begin position="56"/>
        <end position="75"/>
    </location>
</feature>
<evidence type="ECO:0000256" key="7">
    <source>
        <dbReference type="SAM" id="Phobius"/>
    </source>
</evidence>
<dbReference type="Proteomes" id="UP001181355">
    <property type="component" value="Chromosome"/>
</dbReference>
<feature type="transmembrane region" description="Helical" evidence="7">
    <location>
        <begin position="6"/>
        <end position="25"/>
    </location>
</feature>
<dbReference type="RefSeq" id="WP_309482413.1">
    <property type="nucleotide sequence ID" value="NZ_CP133720.1"/>
</dbReference>
<proteinExistence type="inferred from homology"/>
<evidence type="ECO:0000256" key="6">
    <source>
        <dbReference type="ARBA" id="ARBA00023136"/>
    </source>
</evidence>
<dbReference type="SUPFAM" id="SSF51735">
    <property type="entry name" value="NAD(P)-binding Rossmann-fold domains"/>
    <property type="match status" value="1"/>
</dbReference>
<protein>
    <submittedName>
        <fullName evidence="10">Cation:proton antiporter</fullName>
    </submittedName>
</protein>
<feature type="domain" description="Cation/H+ exchanger transmembrane" evidence="8">
    <location>
        <begin position="16"/>
        <end position="385"/>
    </location>
</feature>
<organism evidence="10 11">
    <name type="scientific">Undibacterium cyanobacteriorum</name>
    <dbReference type="NCBI Taxonomy" id="3073561"/>
    <lineage>
        <taxon>Bacteria</taxon>
        <taxon>Pseudomonadati</taxon>
        <taxon>Pseudomonadota</taxon>
        <taxon>Betaproteobacteria</taxon>
        <taxon>Burkholderiales</taxon>
        <taxon>Oxalobacteraceae</taxon>
        <taxon>Undibacterium</taxon>
    </lineage>
</organism>
<keyword evidence="5 7" id="KW-1133">Transmembrane helix</keyword>
<evidence type="ECO:0000259" key="8">
    <source>
        <dbReference type="Pfam" id="PF00999"/>
    </source>
</evidence>
<dbReference type="Gene3D" id="1.20.1530.20">
    <property type="match status" value="1"/>
</dbReference>
<evidence type="ECO:0000313" key="11">
    <source>
        <dbReference type="Proteomes" id="UP001181355"/>
    </source>
</evidence>
<dbReference type="InterPro" id="IPR006153">
    <property type="entry name" value="Cation/H_exchanger_TM"/>
</dbReference>
<feature type="transmembrane region" description="Helical" evidence="7">
    <location>
        <begin position="368"/>
        <end position="385"/>
    </location>
</feature>
<evidence type="ECO:0000256" key="1">
    <source>
        <dbReference type="ARBA" id="ARBA00004141"/>
    </source>
</evidence>
<evidence type="ECO:0000259" key="9">
    <source>
        <dbReference type="Pfam" id="PF02254"/>
    </source>
</evidence>
<dbReference type="InterPro" id="IPR003148">
    <property type="entry name" value="RCK_N"/>
</dbReference>
<keyword evidence="11" id="KW-1185">Reference proteome</keyword>
<feature type="transmembrane region" description="Helical" evidence="7">
    <location>
        <begin position="147"/>
        <end position="167"/>
    </location>
</feature>
<feature type="transmembrane region" description="Helical" evidence="7">
    <location>
        <begin position="307"/>
        <end position="330"/>
    </location>
</feature>
<feature type="transmembrane region" description="Helical" evidence="7">
    <location>
        <begin position="228"/>
        <end position="261"/>
    </location>
</feature>
<feature type="domain" description="RCK N-terminal" evidence="9">
    <location>
        <begin position="428"/>
        <end position="541"/>
    </location>
</feature>
<dbReference type="InterPro" id="IPR038770">
    <property type="entry name" value="Na+/solute_symporter_sf"/>
</dbReference>
<gene>
    <name evidence="10" type="ORF">RF679_01250</name>
</gene>